<organism evidence="1 2">
    <name type="scientific">Acaulospora morrowiae</name>
    <dbReference type="NCBI Taxonomy" id="94023"/>
    <lineage>
        <taxon>Eukaryota</taxon>
        <taxon>Fungi</taxon>
        <taxon>Fungi incertae sedis</taxon>
        <taxon>Mucoromycota</taxon>
        <taxon>Glomeromycotina</taxon>
        <taxon>Glomeromycetes</taxon>
        <taxon>Diversisporales</taxon>
        <taxon>Acaulosporaceae</taxon>
        <taxon>Acaulospora</taxon>
    </lineage>
</organism>
<protein>
    <submittedName>
        <fullName evidence="1">4120_t:CDS:1</fullName>
    </submittedName>
</protein>
<dbReference type="Proteomes" id="UP000789342">
    <property type="component" value="Unassembled WGS sequence"/>
</dbReference>
<comment type="caution">
    <text evidence="1">The sequence shown here is derived from an EMBL/GenBank/DDBJ whole genome shotgun (WGS) entry which is preliminary data.</text>
</comment>
<name>A0A9N9ESL4_9GLOM</name>
<evidence type="ECO:0000313" key="1">
    <source>
        <dbReference type="EMBL" id="CAG8687854.1"/>
    </source>
</evidence>
<accession>A0A9N9ESL4</accession>
<proteinExistence type="predicted"/>
<gene>
    <name evidence="1" type="ORF">AMORRO_LOCUS11505</name>
</gene>
<keyword evidence="2" id="KW-1185">Reference proteome</keyword>
<reference evidence="1" key="1">
    <citation type="submission" date="2021-06" db="EMBL/GenBank/DDBJ databases">
        <authorList>
            <person name="Kallberg Y."/>
            <person name="Tangrot J."/>
            <person name="Rosling A."/>
        </authorList>
    </citation>
    <scope>NUCLEOTIDE SEQUENCE</scope>
    <source>
        <strain evidence="1">CL551</strain>
    </source>
</reference>
<feature type="non-terminal residue" evidence="1">
    <location>
        <position position="68"/>
    </location>
</feature>
<dbReference type="AlphaFoldDB" id="A0A9N9ESL4"/>
<dbReference type="OrthoDB" id="2433607at2759"/>
<sequence length="68" mass="7885">IKLHKEVSLATEVGEATIACIFIEFNKTGQITSSKQVNKNVLLLSLRTYHLSYLIWAFQFRRHNLHIT</sequence>
<dbReference type="EMBL" id="CAJVPV010014783">
    <property type="protein sequence ID" value="CAG8687854.1"/>
    <property type="molecule type" value="Genomic_DNA"/>
</dbReference>
<evidence type="ECO:0000313" key="2">
    <source>
        <dbReference type="Proteomes" id="UP000789342"/>
    </source>
</evidence>